<dbReference type="InterPro" id="IPR001590">
    <property type="entry name" value="Peptidase_M12B"/>
</dbReference>
<feature type="region of interest" description="Disordered" evidence="20">
    <location>
        <begin position="1195"/>
        <end position="1275"/>
    </location>
</feature>
<evidence type="ECO:0000256" key="17">
    <source>
        <dbReference type="PIRSR" id="PIRSR613273-2"/>
    </source>
</evidence>
<dbReference type="PROSITE" id="PS50215">
    <property type="entry name" value="ADAM_MEPRO"/>
    <property type="match status" value="1"/>
</dbReference>
<sequence>EPAVQNSNSDIVHPIKVDESGSFLSYDLSHRAIHRRSLSPGNNFLAFYELHYRGQALRFNLSVNSKLLAPGFVSERRFGGVARAEIRPRGSHSCHMIGEVRGRAPERGLAALSTCDGLTGVFRLQDEHYVIEPLAARPARAGSAQPHRIEKREAPARARAAAGAGGEPAPCAVPESQENLERSEKRRERWEQKQQRSRRIKQRSVSKEKWVETLVVADTKMVEYHGSGNIEKYVLTVMNMVAGLFHHASIGNPINIAIVRLILLEEEEEDLKISHHADNTLRSFCKWQKSINVKGDSHPLHHDVAVLLTRKDICAAMNRPCETLGLSHVAGMCQPHRSCNINEDTGLPLAFTVAHELGHSFGIQHDGSSNDCEPVGKRPFIMSPQLLYDTSPLTWSRCSREYITRFLDRGWGLCLDDPPGREVLDYPLVPPGVLYDVGHQCRLQYGPYSTFCDDMDSVCNTLWCTVGNTCHSKLDAAVDGTACGDNKWCFNGECVPVGFRPAAVQGGWAAWSSWSSCSRSCGAGVQHAERHCSNPTPKYGGRYCLGERKRFRVCSVTPCPPGTPSFRQLQCSLFNPMPYKGKLYQWTPVPNNMNPCELHCRPQDEYFAEKLRDAVLDGTPCYEAGASRDMCINGICKNVGCDYEIDSAAVEDRCGVCRGNGSTCQTVQRVFEDSEGLGYVDIGIIPAGAWEIRIEEVAEAGNFLALRSEDPEKYFLNGGWTIQWNGDYKVAGTTFTYARTGNWENLTSPGPTVEPVWIQLLFQERNPGVRYQYTVAREAESGNELEQPEFQWRFGSWTACTATCGTGLQRQAVLCVERLAGVVEERHCDARSRPDDQQRPCSEEPCPARWWVGEWQKCSATCGESGVARRTVLCIQSVGMDEQRALQPTDCQHLPKPEATAPCHRDVPCPSQWTAGNWSECSVTCGNGTQRRPVFCSNDTRAACDPAQRPTSEAICSLQQCQRKLENPNTDWSGSGSSSREIFNEIHYIPNNHIAKFNPFIPNIPESNDVNIITEEDFSSRKGNFFVDDFYYDYNFINFHEDLSYDPLVEKDTEGAGPKPELSTNNPGGPRGDDLRVVAPEHGAVGTAAPGYAVVYGASGERGETLRPRSEELPSLEKPPESVTIPGNLHPGTTWRAVLTGTASGQDAPGSGLPTASPSPAIPSLPMPAGRGSTSGDDAWDEVEHWDELGSKEAEHAGTELPEATGSKEHPGAGTAWKGYGDSREKGLPPAPPAAAPRAGQAAGKGSEGADPGTVPPPGSGSSEPGAGRAPAEPHGATALPWAALVTTVASPAAASWPPRAPPQLTSSGLARHAVPTPLVPASSYPGPTAWAAAEPPAAPTPARGAEQGPDGAPGAVDVEPVSPHAQGVSSAAPLGSAAPGHRSPHGTPWTPGYGDGEPGLPQATPNPQWPWEEETMEEEMGSSLRLPSTTPAATAVPSWEVGAWSECSATCGVGAIWRAVRCSTGSSGDCVAASKPVPARRCSLRPCSSWHVGNWSKCSRNCGGGSRVRDVLCMDTREQRLLRPFHCQAVLPKPPARAPCRSQPCLHWYTSSWRECSESCGGGEQERLVTCPEPGRCEEAVRPNNTRPCNTHPCTAWVVGSWGQCTATCGGGVQRRQVKCMDTRTGAAEEDSGLCEHQPRPESTRKCSPQDCESTEA</sequence>
<evidence type="ECO:0000256" key="20">
    <source>
        <dbReference type="SAM" id="MobiDB-lite"/>
    </source>
</evidence>
<dbReference type="FunFam" id="3.40.390.10:FF:000001">
    <property type="entry name" value="A disintegrin and metalloproteinase with thrombospondin motifs 1"/>
    <property type="match status" value="1"/>
</dbReference>
<evidence type="ECO:0000256" key="19">
    <source>
        <dbReference type="PROSITE-ProRule" id="PRU00276"/>
    </source>
</evidence>
<feature type="binding site" evidence="17">
    <location>
        <position position="414"/>
    </location>
    <ligand>
        <name>Ca(2+)</name>
        <dbReference type="ChEBI" id="CHEBI:29108"/>
        <label>1</label>
    </ligand>
</feature>
<dbReference type="Pfam" id="PF01421">
    <property type="entry name" value="Reprolysin"/>
    <property type="match status" value="1"/>
</dbReference>
<evidence type="ECO:0000256" key="13">
    <source>
        <dbReference type="ARBA" id="ARBA00023157"/>
    </source>
</evidence>
<gene>
    <name evidence="22" type="primary">Adamts7</name>
    <name evidence="22" type="ORF">EUDELE_R05734</name>
</gene>
<feature type="binding site" evidence="17">
    <location>
        <position position="296"/>
    </location>
    <ligand>
        <name>Ca(2+)</name>
        <dbReference type="ChEBI" id="CHEBI:29108"/>
        <label>1</label>
    </ligand>
</feature>
<evidence type="ECO:0000256" key="11">
    <source>
        <dbReference type="ARBA" id="ARBA00023049"/>
    </source>
</evidence>
<proteinExistence type="predicted"/>
<dbReference type="InterPro" id="IPR002870">
    <property type="entry name" value="Peptidase_M12B_N"/>
</dbReference>
<dbReference type="Gene3D" id="2.60.120.830">
    <property type="match status" value="1"/>
</dbReference>
<dbReference type="CDD" id="cd04273">
    <property type="entry name" value="ZnMc_ADAMTS_like"/>
    <property type="match status" value="1"/>
</dbReference>
<dbReference type="InterPro" id="IPR050439">
    <property type="entry name" value="ADAMTS_ADAMTS-like"/>
</dbReference>
<dbReference type="InterPro" id="IPR010294">
    <property type="entry name" value="ADAMTS_spacer1"/>
</dbReference>
<dbReference type="PRINTS" id="PR01857">
    <property type="entry name" value="ADAMTSFAMILY"/>
</dbReference>
<keyword evidence="9" id="KW-0378">Hydrolase</keyword>
<feature type="binding site" evidence="17 19">
    <location>
        <position position="365"/>
    </location>
    <ligand>
        <name>Zn(2+)</name>
        <dbReference type="ChEBI" id="CHEBI:29105"/>
        <note>catalytic</note>
    </ligand>
</feature>
<evidence type="ECO:0000313" key="22">
    <source>
        <dbReference type="EMBL" id="NXA36151.1"/>
    </source>
</evidence>
<feature type="region of interest" description="Disordered" evidence="20">
    <location>
        <begin position="1102"/>
        <end position="1130"/>
    </location>
</feature>
<evidence type="ECO:0000256" key="15">
    <source>
        <dbReference type="ARBA" id="ARBA00062682"/>
    </source>
</evidence>
<dbReference type="Gene3D" id="3.40.1620.60">
    <property type="match status" value="1"/>
</dbReference>
<comment type="cofactor">
    <cofactor evidence="17">
        <name>Zn(2+)</name>
        <dbReference type="ChEBI" id="CHEBI:29105"/>
    </cofactor>
    <text evidence="17">Binds 1 zinc ion per subunit.</text>
</comment>
<feature type="region of interest" description="Disordered" evidence="20">
    <location>
        <begin position="140"/>
        <end position="202"/>
    </location>
</feature>
<keyword evidence="7" id="KW-0732">Signal</keyword>
<dbReference type="Pfam" id="PF01562">
    <property type="entry name" value="Pep_M12B_propep"/>
    <property type="match status" value="1"/>
</dbReference>
<feature type="disulfide bond" evidence="18">
    <location>
        <begin position="521"/>
        <end position="559"/>
    </location>
</feature>
<evidence type="ECO:0000256" key="3">
    <source>
        <dbReference type="ARBA" id="ARBA00022530"/>
    </source>
</evidence>
<feature type="compositionally biased region" description="Basic and acidic residues" evidence="20">
    <location>
        <begin position="179"/>
        <end position="194"/>
    </location>
</feature>
<feature type="compositionally biased region" description="Low complexity" evidence="20">
    <location>
        <begin position="1370"/>
        <end position="1381"/>
    </location>
</feature>
<evidence type="ECO:0000256" key="5">
    <source>
        <dbReference type="ARBA" id="ARBA00022685"/>
    </source>
</evidence>
<protein>
    <submittedName>
        <fullName evidence="22">ATS7 metalloproteinase</fullName>
    </submittedName>
</protein>
<evidence type="ECO:0000259" key="21">
    <source>
        <dbReference type="PROSITE" id="PS50215"/>
    </source>
</evidence>
<comment type="subunit">
    <text evidence="15">Interacts with COMP.</text>
</comment>
<dbReference type="GO" id="GO:0046872">
    <property type="term" value="F:metal ion binding"/>
    <property type="evidence" value="ECO:0007669"/>
    <property type="project" value="UniProtKB-KW"/>
</dbReference>
<feature type="compositionally biased region" description="Basic and acidic residues" evidence="20">
    <location>
        <begin position="1102"/>
        <end position="1112"/>
    </location>
</feature>
<dbReference type="PROSITE" id="PS50092">
    <property type="entry name" value="TSP1"/>
    <property type="match status" value="8"/>
</dbReference>
<dbReference type="FunFam" id="2.20.100.10:FF:000006">
    <property type="entry name" value="A disintegrin and metalloproteinase with thrombospondin motifs 1"/>
    <property type="match status" value="1"/>
</dbReference>
<keyword evidence="4" id="KW-0645">Protease</keyword>
<dbReference type="InterPro" id="IPR006586">
    <property type="entry name" value="ADAM_Cys-rich"/>
</dbReference>
<dbReference type="Gene3D" id="2.20.100.10">
    <property type="entry name" value="Thrombospondin type-1 (TSP1) repeat"/>
    <property type="match status" value="8"/>
</dbReference>
<evidence type="ECO:0000256" key="6">
    <source>
        <dbReference type="ARBA" id="ARBA00022723"/>
    </source>
</evidence>
<feature type="binding site" evidence="17">
    <location>
        <position position="212"/>
    </location>
    <ligand>
        <name>Ca(2+)</name>
        <dbReference type="ChEBI" id="CHEBI:29108"/>
        <label>1</label>
    </ligand>
</feature>
<dbReference type="Pfam" id="PF05986">
    <property type="entry name" value="ADAMTS_spacer1"/>
    <property type="match status" value="1"/>
</dbReference>
<dbReference type="Proteomes" id="UP000533954">
    <property type="component" value="Unassembled WGS sequence"/>
</dbReference>
<dbReference type="PANTHER" id="PTHR13723">
    <property type="entry name" value="ADAMTS A DISINTEGRIN AND METALLOPROTEASE WITH THROMBOSPONDIN MOTIFS PROTEASE"/>
    <property type="match status" value="1"/>
</dbReference>
<keyword evidence="11" id="KW-0482">Metalloprotease</keyword>
<evidence type="ECO:0000256" key="2">
    <source>
        <dbReference type="ARBA" id="ARBA00022525"/>
    </source>
</evidence>
<feature type="disulfide bond" evidence="18">
    <location>
        <begin position="314"/>
        <end position="321"/>
    </location>
</feature>
<feature type="binding site" evidence="17">
    <location>
        <position position="417"/>
    </location>
    <ligand>
        <name>Ca(2+)</name>
        <dbReference type="ChEBI" id="CHEBI:29108"/>
        <label>2</label>
    </ligand>
</feature>
<dbReference type="SUPFAM" id="SSF82895">
    <property type="entry name" value="TSP-1 type 1 repeat"/>
    <property type="match status" value="8"/>
</dbReference>
<keyword evidence="6 17" id="KW-0479">Metal-binding</keyword>
<keyword evidence="23" id="KW-1185">Reference proteome</keyword>
<keyword evidence="5" id="KW-0165">Cleavage on pair of basic residues</keyword>
<feature type="disulfide bond" evidence="18">
    <location>
        <begin position="483"/>
        <end position="494"/>
    </location>
</feature>
<feature type="region of interest" description="Disordered" evidence="20">
    <location>
        <begin position="1326"/>
        <end position="1432"/>
    </location>
</feature>
<feature type="compositionally biased region" description="Basic and acidic residues" evidence="20">
    <location>
        <begin position="147"/>
        <end position="156"/>
    </location>
</feature>
<feature type="disulfide bond" evidence="18">
    <location>
        <begin position="441"/>
        <end position="464"/>
    </location>
</feature>
<keyword evidence="14" id="KW-0325">Glycoprotein</keyword>
<comment type="subcellular location">
    <subcellularLocation>
        <location evidence="1">Secreted</location>
        <location evidence="1">Extracellular space</location>
        <location evidence="1">Extracellular matrix</location>
    </subcellularLocation>
</comment>
<dbReference type="SUPFAM" id="SSF55486">
    <property type="entry name" value="Metalloproteases ('zincins'), catalytic domain"/>
    <property type="match status" value="1"/>
</dbReference>
<dbReference type="GO" id="GO:0004222">
    <property type="term" value="F:metalloendopeptidase activity"/>
    <property type="evidence" value="ECO:0007669"/>
    <property type="project" value="InterPro"/>
</dbReference>
<feature type="disulfide bond" evidence="18">
    <location>
        <begin position="452"/>
        <end position="470"/>
    </location>
</feature>
<keyword evidence="10 17" id="KW-0862">Zinc</keyword>
<keyword evidence="13 18" id="KW-1015">Disulfide bond</keyword>
<dbReference type="Pfam" id="PF00090">
    <property type="entry name" value="TSP_1"/>
    <property type="match status" value="1"/>
</dbReference>
<keyword evidence="8" id="KW-0677">Repeat</keyword>
<feature type="non-terminal residue" evidence="22">
    <location>
        <position position="1"/>
    </location>
</feature>
<feature type="disulfide bond" evidence="18">
    <location>
        <begin position="372"/>
        <end position="398"/>
    </location>
</feature>
<evidence type="ECO:0000256" key="9">
    <source>
        <dbReference type="ARBA" id="ARBA00022801"/>
    </source>
</evidence>
<evidence type="ECO:0000256" key="12">
    <source>
        <dbReference type="ARBA" id="ARBA00023145"/>
    </source>
</evidence>
<evidence type="ECO:0000256" key="8">
    <source>
        <dbReference type="ARBA" id="ARBA00022737"/>
    </source>
</evidence>
<evidence type="ECO:0000256" key="18">
    <source>
        <dbReference type="PIRSR" id="PIRSR613273-3"/>
    </source>
</evidence>
<accession>A0A7K7V6H0</accession>
<dbReference type="InterPro" id="IPR045371">
    <property type="entry name" value="ADAMTS_CR_3"/>
</dbReference>
<evidence type="ECO:0000256" key="14">
    <source>
        <dbReference type="ARBA" id="ARBA00023180"/>
    </source>
</evidence>
<dbReference type="SMART" id="SM00608">
    <property type="entry name" value="ACR"/>
    <property type="match status" value="1"/>
</dbReference>
<feature type="disulfide bond" evidence="18">
    <location>
        <begin position="532"/>
        <end position="544"/>
    </location>
</feature>
<dbReference type="InterPro" id="IPR041645">
    <property type="entry name" value="ADAMTS_CR_2"/>
</dbReference>
<dbReference type="Pfam" id="PF17771">
    <property type="entry name" value="ADAMTS_CR_2"/>
    <property type="match status" value="1"/>
</dbReference>
<feature type="binding site" description="in inhibited form" evidence="17">
    <location>
        <position position="171"/>
    </location>
    <ligand>
        <name>Zn(2+)</name>
        <dbReference type="ChEBI" id="CHEBI:29105"/>
        <note>catalytic</note>
    </ligand>
</feature>
<evidence type="ECO:0000313" key="23">
    <source>
        <dbReference type="Proteomes" id="UP000533954"/>
    </source>
</evidence>
<comment type="caution">
    <text evidence="22">The sequence shown here is derived from an EMBL/GenBank/DDBJ whole genome shotgun (WGS) entry which is preliminary data.</text>
</comment>
<dbReference type="InterPro" id="IPR024079">
    <property type="entry name" value="MetalloPept_cat_dom_sf"/>
</dbReference>
<organism evidence="22 23">
    <name type="scientific">Eudromia elegans</name>
    <name type="common">Elegant crested-tinamou</name>
    <dbReference type="NCBI Taxonomy" id="8805"/>
    <lineage>
        <taxon>Eukaryota</taxon>
        <taxon>Metazoa</taxon>
        <taxon>Chordata</taxon>
        <taxon>Craniata</taxon>
        <taxon>Vertebrata</taxon>
        <taxon>Euteleostomi</taxon>
        <taxon>Archelosauria</taxon>
        <taxon>Archosauria</taxon>
        <taxon>Dinosauria</taxon>
        <taxon>Saurischia</taxon>
        <taxon>Theropoda</taxon>
        <taxon>Coelurosauria</taxon>
        <taxon>Aves</taxon>
        <taxon>Palaeognathae</taxon>
        <taxon>Tinamiformes</taxon>
        <taxon>Tinamidae</taxon>
        <taxon>Eudromia</taxon>
    </lineage>
</organism>
<evidence type="ECO:0000256" key="1">
    <source>
        <dbReference type="ARBA" id="ARBA00004498"/>
    </source>
</evidence>
<dbReference type="InterPro" id="IPR000884">
    <property type="entry name" value="TSP1_rpt"/>
</dbReference>
<dbReference type="SMART" id="SM00209">
    <property type="entry name" value="TSP1"/>
    <property type="match status" value="8"/>
</dbReference>
<dbReference type="InterPro" id="IPR013273">
    <property type="entry name" value="ADAMTS/ADAMTS-like"/>
</dbReference>
<dbReference type="OrthoDB" id="412680at2759"/>
<feature type="active site" evidence="16 19">
    <location>
        <position position="356"/>
    </location>
</feature>
<keyword evidence="2" id="KW-0964">Secreted</keyword>
<comment type="caution">
    <text evidence="19">Lacks conserved residue(s) required for the propagation of feature annotation.</text>
</comment>
<feature type="binding site" evidence="17">
    <location>
        <position position="417"/>
    </location>
    <ligand>
        <name>Ca(2+)</name>
        <dbReference type="ChEBI" id="CHEBI:29108"/>
        <label>1</label>
    </ligand>
</feature>
<reference evidence="22 23" key="1">
    <citation type="submission" date="2019-09" db="EMBL/GenBank/DDBJ databases">
        <title>Bird 10,000 Genomes (B10K) Project - Family phase.</title>
        <authorList>
            <person name="Zhang G."/>
        </authorList>
    </citation>
    <scope>NUCLEOTIDE SEQUENCE [LARGE SCALE GENOMIC DNA]</scope>
    <source>
        <strain evidence="22">B10K-LSUMZ-16893</strain>
    </source>
</reference>
<keyword evidence="3" id="KW-0272">Extracellular matrix</keyword>
<dbReference type="GO" id="GO:0030198">
    <property type="term" value="P:extracellular matrix organization"/>
    <property type="evidence" value="ECO:0007669"/>
    <property type="project" value="InterPro"/>
</dbReference>
<feature type="binding site" evidence="17">
    <location>
        <position position="212"/>
    </location>
    <ligand>
        <name>Ca(2+)</name>
        <dbReference type="ChEBI" id="CHEBI:29108"/>
        <label>2</label>
    </ligand>
</feature>
<feature type="compositionally biased region" description="Low complexity" evidence="20">
    <location>
        <begin position="1260"/>
        <end position="1271"/>
    </location>
</feature>
<dbReference type="PANTHER" id="PTHR13723:SF142">
    <property type="entry name" value="A DISINTEGRIN AND METALLOPROTEINASE WITH THROMBOSPONDIN MOTIFS 7"/>
    <property type="match status" value="1"/>
</dbReference>
<feature type="region of interest" description="Disordered" evidence="20">
    <location>
        <begin position="1142"/>
        <end position="1179"/>
    </location>
</feature>
<feature type="compositionally biased region" description="Acidic residues" evidence="20">
    <location>
        <begin position="1412"/>
        <end position="1421"/>
    </location>
</feature>
<keyword evidence="12" id="KW-0865">Zymogen</keyword>
<dbReference type="Pfam" id="PF19030">
    <property type="entry name" value="TSP1_ADAMTS"/>
    <property type="match status" value="7"/>
</dbReference>
<dbReference type="InterPro" id="IPR036383">
    <property type="entry name" value="TSP1_rpt_sf"/>
</dbReference>
<dbReference type="GO" id="GO:0006508">
    <property type="term" value="P:proteolysis"/>
    <property type="evidence" value="ECO:0007669"/>
    <property type="project" value="UniProtKB-KW"/>
</dbReference>
<feature type="disulfide bond" evidence="18">
    <location>
        <begin position="333"/>
        <end position="414"/>
    </location>
</feature>
<feature type="disulfide bond" evidence="18">
    <location>
        <begin position="285"/>
        <end position="339"/>
    </location>
</feature>
<feature type="disulfide bond" evidence="18">
    <location>
        <begin position="517"/>
        <end position="554"/>
    </location>
</feature>
<feature type="compositionally biased region" description="Low complexity" evidence="20">
    <location>
        <begin position="1326"/>
        <end position="1347"/>
    </location>
</feature>
<evidence type="ECO:0000256" key="4">
    <source>
        <dbReference type="ARBA" id="ARBA00022670"/>
    </source>
</evidence>
<feature type="non-terminal residue" evidence="22">
    <location>
        <position position="1658"/>
    </location>
</feature>
<dbReference type="Pfam" id="PF19236">
    <property type="entry name" value="ADAMTS_CR_3"/>
    <property type="match status" value="1"/>
</dbReference>
<dbReference type="Gene3D" id="3.40.390.10">
    <property type="entry name" value="Collagenase (Catalytic Domain)"/>
    <property type="match status" value="1"/>
</dbReference>
<evidence type="ECO:0000256" key="10">
    <source>
        <dbReference type="ARBA" id="ARBA00022833"/>
    </source>
</evidence>
<evidence type="ECO:0000256" key="7">
    <source>
        <dbReference type="ARBA" id="ARBA00022729"/>
    </source>
</evidence>
<feature type="binding site" evidence="17">
    <location>
        <position position="296"/>
    </location>
    <ligand>
        <name>Ca(2+)</name>
        <dbReference type="ChEBI" id="CHEBI:29108"/>
        <label>2</label>
    </ligand>
</feature>
<feature type="region of interest" description="Disordered" evidence="20">
    <location>
        <begin position="1628"/>
        <end position="1658"/>
    </location>
</feature>
<name>A0A7K7V6H0_EUDEL</name>
<dbReference type="EMBL" id="VZSX01000045">
    <property type="protein sequence ID" value="NXA36151.1"/>
    <property type="molecule type" value="Genomic_DNA"/>
</dbReference>
<dbReference type="FunFam" id="2.60.120.830:FF:000001">
    <property type="entry name" value="A disintegrin and metalloproteinase with thrombospondin motifs 1"/>
    <property type="match status" value="1"/>
</dbReference>
<keyword evidence="17" id="KW-0106">Calcium</keyword>
<evidence type="ECO:0000256" key="16">
    <source>
        <dbReference type="PIRSR" id="PIRSR613273-1"/>
    </source>
</evidence>
<dbReference type="FunFam" id="3.40.1620.60:FF:000004">
    <property type="entry name" value="A disintegrin and metalloproteinase with thrombospondin motifs 12"/>
    <property type="match status" value="1"/>
</dbReference>
<dbReference type="FunFam" id="2.20.100.10:FF:000005">
    <property type="entry name" value="ADAM metallopeptidase with thrombospondin type 1 motif 9"/>
    <property type="match status" value="3"/>
</dbReference>
<feature type="binding site" evidence="17">
    <location>
        <position position="303"/>
    </location>
    <ligand>
        <name>Ca(2+)</name>
        <dbReference type="ChEBI" id="CHEBI:29108"/>
        <label>1</label>
    </ligand>
</feature>
<feature type="region of interest" description="Disordered" evidence="20">
    <location>
        <begin position="1050"/>
        <end position="1074"/>
    </location>
</feature>
<dbReference type="GO" id="GO:0031012">
    <property type="term" value="C:extracellular matrix"/>
    <property type="evidence" value="ECO:0007669"/>
    <property type="project" value="TreeGrafter"/>
</dbReference>
<feature type="domain" description="Peptidase M12B" evidence="21">
    <location>
        <begin position="209"/>
        <end position="419"/>
    </location>
</feature>
<feature type="disulfide bond" evidence="18">
    <location>
        <begin position="459"/>
        <end position="489"/>
    </location>
</feature>
<feature type="binding site" evidence="17 19">
    <location>
        <position position="355"/>
    </location>
    <ligand>
        <name>Zn(2+)</name>
        <dbReference type="ChEBI" id="CHEBI:29105"/>
        <note>catalytic</note>
    </ligand>
</feature>
<feature type="compositionally biased region" description="Low complexity" evidence="20">
    <location>
        <begin position="157"/>
        <end position="170"/>
    </location>
</feature>
<feature type="binding site" evidence="17 19">
    <location>
        <position position="359"/>
    </location>
    <ligand>
        <name>Zn(2+)</name>
        <dbReference type="ChEBI" id="CHEBI:29105"/>
        <note>catalytic</note>
    </ligand>
</feature>